<dbReference type="Proteomes" id="UP000697710">
    <property type="component" value="Unassembled WGS sequence"/>
</dbReference>
<evidence type="ECO:0000256" key="3">
    <source>
        <dbReference type="ARBA" id="ARBA00023125"/>
    </source>
</evidence>
<dbReference type="PANTHER" id="PTHR43133">
    <property type="entry name" value="RNA POLYMERASE ECF-TYPE SIGMA FACTO"/>
    <property type="match status" value="1"/>
</dbReference>
<dbReference type="GO" id="GO:0003677">
    <property type="term" value="F:DNA binding"/>
    <property type="evidence" value="ECO:0007669"/>
    <property type="project" value="UniProtKB-KW"/>
</dbReference>
<proteinExistence type="predicted"/>
<dbReference type="SUPFAM" id="SSF88946">
    <property type="entry name" value="Sigma2 domain of RNA polymerase sigma factors"/>
    <property type="match status" value="1"/>
</dbReference>
<evidence type="ECO:0000256" key="1">
    <source>
        <dbReference type="ARBA" id="ARBA00023015"/>
    </source>
</evidence>
<keyword evidence="3" id="KW-0238">DNA-binding</keyword>
<dbReference type="Gene3D" id="1.10.10.10">
    <property type="entry name" value="Winged helix-like DNA-binding domain superfamily/Winged helix DNA-binding domain"/>
    <property type="match status" value="1"/>
</dbReference>
<dbReference type="InterPro" id="IPR013325">
    <property type="entry name" value="RNA_pol_sigma_r2"/>
</dbReference>
<protein>
    <submittedName>
        <fullName evidence="6">RNA polymerase sigma factor</fullName>
    </submittedName>
</protein>
<evidence type="ECO:0000256" key="4">
    <source>
        <dbReference type="ARBA" id="ARBA00023163"/>
    </source>
</evidence>
<dbReference type="InterPro" id="IPR007627">
    <property type="entry name" value="RNA_pol_sigma70_r2"/>
</dbReference>
<keyword evidence="2" id="KW-0731">Sigma factor</keyword>
<dbReference type="GO" id="GO:0016987">
    <property type="term" value="F:sigma factor activity"/>
    <property type="evidence" value="ECO:0007669"/>
    <property type="project" value="UniProtKB-KW"/>
</dbReference>
<organism evidence="6 7">
    <name type="scientific">Eiseniibacteriota bacterium</name>
    <dbReference type="NCBI Taxonomy" id="2212470"/>
    <lineage>
        <taxon>Bacteria</taxon>
        <taxon>Candidatus Eiseniibacteriota</taxon>
    </lineage>
</organism>
<keyword evidence="4" id="KW-0804">Transcription</keyword>
<keyword evidence="1" id="KW-0805">Transcription regulation</keyword>
<dbReference type="GO" id="GO:0006352">
    <property type="term" value="P:DNA-templated transcription initiation"/>
    <property type="evidence" value="ECO:0007669"/>
    <property type="project" value="InterPro"/>
</dbReference>
<dbReference type="NCBIfam" id="TIGR02937">
    <property type="entry name" value="sigma70-ECF"/>
    <property type="match status" value="1"/>
</dbReference>
<accession>A0A956M004</accession>
<evidence type="ECO:0000313" key="7">
    <source>
        <dbReference type="Proteomes" id="UP000697710"/>
    </source>
</evidence>
<gene>
    <name evidence="6" type="ORF">KC729_11740</name>
</gene>
<feature type="domain" description="RNA polymerase sigma-70 region 2" evidence="5">
    <location>
        <begin position="31"/>
        <end position="103"/>
    </location>
</feature>
<dbReference type="PANTHER" id="PTHR43133:SF8">
    <property type="entry name" value="RNA POLYMERASE SIGMA FACTOR HI_1459-RELATED"/>
    <property type="match status" value="1"/>
</dbReference>
<sequence length="192" mass="21377">MDPAGKHTESSIELVRLAQDGDEAALERLCARYLPVLQRWAEGRLPGRARSMVETADLVQETFIRALRNLDGFEMTRRGALLSYLRTALFNRIRSELRKAGRTPEEVGYDESLNPASGFSPLEALIGAEDAERYESVLTRLTVNERETVIARLELGLPFGEVAAMTGKPSADAARMAFSRAVLRIAELWPDE</sequence>
<name>A0A956M004_UNCEI</name>
<comment type="caution">
    <text evidence="6">The sequence shown here is derived from an EMBL/GenBank/DDBJ whole genome shotgun (WGS) entry which is preliminary data.</text>
</comment>
<evidence type="ECO:0000256" key="2">
    <source>
        <dbReference type="ARBA" id="ARBA00023082"/>
    </source>
</evidence>
<dbReference type="Gene3D" id="1.10.1740.10">
    <property type="match status" value="1"/>
</dbReference>
<dbReference type="InterPro" id="IPR039425">
    <property type="entry name" value="RNA_pol_sigma-70-like"/>
</dbReference>
<dbReference type="EMBL" id="JAGQHR010000358">
    <property type="protein sequence ID" value="MCA9728348.1"/>
    <property type="molecule type" value="Genomic_DNA"/>
</dbReference>
<evidence type="ECO:0000259" key="5">
    <source>
        <dbReference type="Pfam" id="PF04542"/>
    </source>
</evidence>
<dbReference type="AlphaFoldDB" id="A0A956M004"/>
<evidence type="ECO:0000313" key="6">
    <source>
        <dbReference type="EMBL" id="MCA9728348.1"/>
    </source>
</evidence>
<dbReference type="InterPro" id="IPR014284">
    <property type="entry name" value="RNA_pol_sigma-70_dom"/>
</dbReference>
<dbReference type="Pfam" id="PF04542">
    <property type="entry name" value="Sigma70_r2"/>
    <property type="match status" value="1"/>
</dbReference>
<reference evidence="6" key="2">
    <citation type="journal article" date="2021" name="Microbiome">
        <title>Successional dynamics and alternative stable states in a saline activated sludge microbial community over 9 years.</title>
        <authorList>
            <person name="Wang Y."/>
            <person name="Ye J."/>
            <person name="Ju F."/>
            <person name="Liu L."/>
            <person name="Boyd J.A."/>
            <person name="Deng Y."/>
            <person name="Parks D.H."/>
            <person name="Jiang X."/>
            <person name="Yin X."/>
            <person name="Woodcroft B.J."/>
            <person name="Tyson G.W."/>
            <person name="Hugenholtz P."/>
            <person name="Polz M.F."/>
            <person name="Zhang T."/>
        </authorList>
    </citation>
    <scope>NUCLEOTIDE SEQUENCE</scope>
    <source>
        <strain evidence="6">HKST-UBA01</strain>
    </source>
</reference>
<reference evidence="6" key="1">
    <citation type="submission" date="2020-04" db="EMBL/GenBank/DDBJ databases">
        <authorList>
            <person name="Zhang T."/>
        </authorList>
    </citation>
    <scope>NUCLEOTIDE SEQUENCE</scope>
    <source>
        <strain evidence="6">HKST-UBA01</strain>
    </source>
</reference>
<dbReference type="InterPro" id="IPR036388">
    <property type="entry name" value="WH-like_DNA-bd_sf"/>
</dbReference>